<evidence type="ECO:0000313" key="1">
    <source>
        <dbReference type="EMBL" id="SVB82773.1"/>
    </source>
</evidence>
<dbReference type="Gene3D" id="2.40.160.50">
    <property type="entry name" value="membrane protein fhac: a member of the omp85/tpsb transporter family"/>
    <property type="match status" value="1"/>
</dbReference>
<dbReference type="EMBL" id="UINC01059400">
    <property type="protein sequence ID" value="SVB82773.1"/>
    <property type="molecule type" value="Genomic_DNA"/>
</dbReference>
<proteinExistence type="predicted"/>
<reference evidence="1" key="1">
    <citation type="submission" date="2018-05" db="EMBL/GenBank/DDBJ databases">
        <authorList>
            <person name="Lanie J.A."/>
            <person name="Ng W.-L."/>
            <person name="Kazmierczak K.M."/>
            <person name="Andrzejewski T.M."/>
            <person name="Davidsen T.M."/>
            <person name="Wayne K.J."/>
            <person name="Tettelin H."/>
            <person name="Glass J.I."/>
            <person name="Rusch D."/>
            <person name="Podicherti R."/>
            <person name="Tsui H.-C.T."/>
            <person name="Winkler M.E."/>
        </authorList>
    </citation>
    <scope>NUCLEOTIDE SEQUENCE</scope>
</reference>
<name>A0A382H7L9_9ZZZZ</name>
<accession>A0A382H7L9</accession>
<protein>
    <recommendedName>
        <fullName evidence="2">Bacterial surface antigen (D15) domain-containing protein</fullName>
    </recommendedName>
</protein>
<dbReference type="AlphaFoldDB" id="A0A382H7L9"/>
<organism evidence="1">
    <name type="scientific">marine metagenome</name>
    <dbReference type="NCBI Taxonomy" id="408172"/>
    <lineage>
        <taxon>unclassified sequences</taxon>
        <taxon>metagenomes</taxon>
        <taxon>ecological metagenomes</taxon>
    </lineage>
</organism>
<gene>
    <name evidence="1" type="ORF">METZ01_LOCUS235627</name>
</gene>
<sequence length="406" mass="46687">MLIYAIISIIITSEINAIVFERRKSNNQDIFEYYFLIAPIERPGFGSLITVGTIVNNLPVPWIKNGKFNLIGGFGKGKGENEFEGQDIDAYGLTIIDFPIFSNDFTFSPARLAATKYSISFYERGIDSDPDRKLTIMADRVAQNIGEISYYFLDRQIELFYTFFNAEVDFYGYQDFDGNIVSLKDVDNFGSGSTKWTERWGVLIDDTDFRRDPRIGYFVKLDRWQWPNRTPQESSWFQYDLETVGYIPIIDMKMILVLTQYLSTSKVISPGKVEKYTCTEQQLLLYPKCQTILDEAYKRDLDNSKKGRGTALGGFERLRGYPEGRFFDEHTNFRGIELRYYFDSVDIDFDVIFAKGFLAEFQLAGFYEQGTVSPNLGGNFWNNFKDSYGLGIRLITGSAVARLDFG</sequence>
<evidence type="ECO:0008006" key="2">
    <source>
        <dbReference type="Google" id="ProtNLM"/>
    </source>
</evidence>
<feature type="non-terminal residue" evidence="1">
    <location>
        <position position="406"/>
    </location>
</feature>